<dbReference type="OrthoDB" id="10262874at2759"/>
<gene>
    <name evidence="3" type="ORF">CLODIP_2_CD06659</name>
</gene>
<dbReference type="InterPro" id="IPR056291">
    <property type="entry name" value="MORN_DRC7"/>
</dbReference>
<sequence>MTFLKRFMTLENNIFHDSVKILLLNLLSTARSGREVLSVAAVGGGGGHSLELCCVLASFLLGAGYNALVVSGCAGRPLCLHEQTRCRPYLPSPPRLQKCGARNEEKSGESAHGAKYKVKPRKQFLSKYISSVQQQRENQIKRQLALRREEETKRIAEEEKLPDDELEGQRVHYWVLLLPGDCRPDLKEPLFVEAASGKPYQVNDQNYFTIEYLWNNENFWFCSQTNAREFDLEDNNKWIPLKKPGDAFEIPLSWMDRLEISQKDYQRRYYGEQKETLYLRSKVTKFSDYSRSDGLRMETVTYSDLNWENVLRISKSFKHREDFLYQSEYDAKTKVIEDFYYNGRGDYIKEHKYSLQTDEEREITFYGKFHPLSLEKIKIYRDSITEEYLENTNERCILKRRMKFVSVSDGKCENTVEWTEEFFTANKQSPKGSQIAKRKYFHLENKIFLTFHKNEDQLTAGYLHFIKPATANGKVEMFHSYVPFKNPIGLQRSEHSGERDEHIFGEQLTDEIKLLGHAQNLHSEIEKMLKILGAQRQSPGLEVSMFDEERNFEIVSQMKDRDGALSAKQMAELLEPVDYTAPILARKGKSKELMSVDELCKVSEESVNEIRESDAATKKSMEAQLKSLSELLERRIASDQRNQSLLNEREETKNLQLKIDALKTRLTRLNKRM</sequence>
<reference evidence="3 4" key="1">
    <citation type="submission" date="2020-04" db="EMBL/GenBank/DDBJ databases">
        <authorList>
            <person name="Alioto T."/>
            <person name="Alioto T."/>
            <person name="Gomez Garrido J."/>
        </authorList>
    </citation>
    <scope>NUCLEOTIDE SEQUENCE [LARGE SCALE GENOMIC DNA]</scope>
</reference>
<dbReference type="PANTHER" id="PTHR35249">
    <property type="entry name" value="DYNEIN REGULATORY COMPLEX SUBUNIT 7"/>
    <property type="match status" value="1"/>
</dbReference>
<dbReference type="EMBL" id="CADEPI010000019">
    <property type="protein sequence ID" value="CAB3365180.1"/>
    <property type="molecule type" value="Genomic_DNA"/>
</dbReference>
<dbReference type="GO" id="GO:0031514">
    <property type="term" value="C:motile cilium"/>
    <property type="evidence" value="ECO:0007669"/>
    <property type="project" value="TreeGrafter"/>
</dbReference>
<proteinExistence type="predicted"/>
<dbReference type="InterPro" id="IPR033551">
    <property type="entry name" value="DRC7/lobo"/>
</dbReference>
<dbReference type="Pfam" id="PF24667">
    <property type="entry name" value="MORN_DRC7"/>
    <property type="match status" value="1"/>
</dbReference>
<evidence type="ECO:0000313" key="3">
    <source>
        <dbReference type="EMBL" id="CAB3365180.1"/>
    </source>
</evidence>
<protein>
    <recommendedName>
        <fullName evidence="2">Dynein regulatory complex subunit 7 MORN domain-containing protein</fullName>
    </recommendedName>
</protein>
<feature type="domain" description="Dynein regulatory complex subunit 7 MORN" evidence="2">
    <location>
        <begin position="273"/>
        <end position="477"/>
    </location>
</feature>
<evidence type="ECO:0000256" key="1">
    <source>
        <dbReference type="SAM" id="Coils"/>
    </source>
</evidence>
<dbReference type="Proteomes" id="UP000494165">
    <property type="component" value="Unassembled WGS sequence"/>
</dbReference>
<dbReference type="GO" id="GO:0030317">
    <property type="term" value="P:flagellated sperm motility"/>
    <property type="evidence" value="ECO:0007669"/>
    <property type="project" value="TreeGrafter"/>
</dbReference>
<keyword evidence="4" id="KW-1185">Reference proteome</keyword>
<accession>A0A8S1C8S5</accession>
<feature type="coiled-coil region" evidence="1">
    <location>
        <begin position="645"/>
        <end position="672"/>
    </location>
</feature>
<name>A0A8S1C8S5_9INSE</name>
<organism evidence="3 4">
    <name type="scientific">Cloeon dipterum</name>
    <dbReference type="NCBI Taxonomy" id="197152"/>
    <lineage>
        <taxon>Eukaryota</taxon>
        <taxon>Metazoa</taxon>
        <taxon>Ecdysozoa</taxon>
        <taxon>Arthropoda</taxon>
        <taxon>Hexapoda</taxon>
        <taxon>Insecta</taxon>
        <taxon>Pterygota</taxon>
        <taxon>Palaeoptera</taxon>
        <taxon>Ephemeroptera</taxon>
        <taxon>Pisciforma</taxon>
        <taxon>Baetidae</taxon>
        <taxon>Cloeon</taxon>
    </lineage>
</organism>
<evidence type="ECO:0000259" key="2">
    <source>
        <dbReference type="Pfam" id="PF24667"/>
    </source>
</evidence>
<dbReference type="PANTHER" id="PTHR35249:SF2">
    <property type="entry name" value="DYNEIN REGULATORY COMPLEX SUBUNIT 7"/>
    <property type="match status" value="1"/>
</dbReference>
<evidence type="ECO:0000313" key="4">
    <source>
        <dbReference type="Proteomes" id="UP000494165"/>
    </source>
</evidence>
<comment type="caution">
    <text evidence="3">The sequence shown here is derived from an EMBL/GenBank/DDBJ whole genome shotgun (WGS) entry which is preliminary data.</text>
</comment>
<dbReference type="AlphaFoldDB" id="A0A8S1C8S5"/>
<keyword evidence="1" id="KW-0175">Coiled coil</keyword>